<protein>
    <submittedName>
        <fullName evidence="2">Putative N-acetyltransferase</fullName>
    </submittedName>
</protein>
<evidence type="ECO:0000259" key="1">
    <source>
        <dbReference type="PROSITE" id="PS51186"/>
    </source>
</evidence>
<sequence>MKIRLSQIEDIPAIMAIYDVARQFMKDQGNPTQWDGGYPSAGLIEDDIAAGHSFVVEEEGRLVGTFAFIIGEDPTYQVIEKGAWHFAEPYGTIHRIASNGQVRGLSRQVFDFCCQQIPYLRIDTHADNQPMQAAVLNYGFRECGIIHVADGSPRLAYDYHQ</sequence>
<feature type="domain" description="N-acetyltransferase" evidence="1">
    <location>
        <begin position="1"/>
        <end position="161"/>
    </location>
</feature>
<dbReference type="GO" id="GO:0016747">
    <property type="term" value="F:acyltransferase activity, transferring groups other than amino-acyl groups"/>
    <property type="evidence" value="ECO:0007669"/>
    <property type="project" value="InterPro"/>
</dbReference>
<dbReference type="Gene3D" id="3.40.630.30">
    <property type="match status" value="1"/>
</dbReference>
<name>A0A0B7GRX3_STRSA</name>
<dbReference type="SUPFAM" id="SSF55729">
    <property type="entry name" value="Acyl-CoA N-acyltransferases (Nat)"/>
    <property type="match status" value="1"/>
</dbReference>
<dbReference type="Proteomes" id="UP000183504">
    <property type="component" value="Unassembled WGS sequence"/>
</dbReference>
<reference evidence="2 3" key="1">
    <citation type="submission" date="2015-01" db="EMBL/GenBank/DDBJ databases">
        <authorList>
            <person name="Pelicic Vladimir"/>
        </authorList>
    </citation>
    <scope>NUCLEOTIDE SEQUENCE [LARGE SCALE GENOMIC DNA]</scope>
    <source>
        <strain evidence="2 3">2908</strain>
    </source>
</reference>
<dbReference type="InterPro" id="IPR000182">
    <property type="entry name" value="GNAT_dom"/>
</dbReference>
<organism evidence="2 3">
    <name type="scientific">Streptococcus sanguinis</name>
    <dbReference type="NCBI Taxonomy" id="1305"/>
    <lineage>
        <taxon>Bacteria</taxon>
        <taxon>Bacillati</taxon>
        <taxon>Bacillota</taxon>
        <taxon>Bacilli</taxon>
        <taxon>Lactobacillales</taxon>
        <taxon>Streptococcaceae</taxon>
        <taxon>Streptococcus</taxon>
    </lineage>
</organism>
<evidence type="ECO:0000313" key="2">
    <source>
        <dbReference type="EMBL" id="CEL91520.1"/>
    </source>
</evidence>
<dbReference type="PROSITE" id="PS51186">
    <property type="entry name" value="GNAT"/>
    <property type="match status" value="1"/>
</dbReference>
<dbReference type="InterPro" id="IPR016181">
    <property type="entry name" value="Acyl_CoA_acyltransferase"/>
</dbReference>
<accession>A0A0B7GRX3</accession>
<evidence type="ECO:0000313" key="3">
    <source>
        <dbReference type="Proteomes" id="UP000183504"/>
    </source>
</evidence>
<dbReference type="EMBL" id="CDMW01000001">
    <property type="protein sequence ID" value="CEL91520.1"/>
    <property type="molecule type" value="Genomic_DNA"/>
</dbReference>
<proteinExistence type="predicted"/>
<keyword evidence="2" id="KW-0808">Transferase</keyword>
<gene>
    <name evidence="2" type="ORF">SSV_2253</name>
</gene>
<dbReference type="AlphaFoldDB" id="A0A0B7GRX3"/>
<dbReference type="RefSeq" id="WP_072074851.1">
    <property type="nucleotide sequence ID" value="NZ_CDMW01000001.1"/>
</dbReference>